<dbReference type="AlphaFoldDB" id="A0AAV9ALA0"/>
<dbReference type="Proteomes" id="UP001179952">
    <property type="component" value="Unassembled WGS sequence"/>
</dbReference>
<dbReference type="GO" id="GO:0006357">
    <property type="term" value="P:regulation of transcription by RNA polymerase II"/>
    <property type="evidence" value="ECO:0007669"/>
    <property type="project" value="TreeGrafter"/>
</dbReference>
<dbReference type="PANTHER" id="PTHR10015:SF338">
    <property type="entry name" value="HEAT STRESS TRANSCRIPTION FACTOR A-2"/>
    <property type="match status" value="1"/>
</dbReference>
<evidence type="ECO:0000256" key="10">
    <source>
        <dbReference type="SAM" id="Coils"/>
    </source>
</evidence>
<dbReference type="InterPro" id="IPR036388">
    <property type="entry name" value="WH-like_DNA-bd_sf"/>
</dbReference>
<dbReference type="GO" id="GO:0034605">
    <property type="term" value="P:cellular response to heat"/>
    <property type="evidence" value="ECO:0007669"/>
    <property type="project" value="TreeGrafter"/>
</dbReference>
<comment type="subunit">
    <text evidence="2">Homotrimer.</text>
</comment>
<name>A0AAV9ALA0_ACOGR</name>
<dbReference type="FunFam" id="1.10.10.10:FF:000057">
    <property type="entry name" value="Heat shock transcription factor 1"/>
    <property type="match status" value="1"/>
</dbReference>
<evidence type="ECO:0000256" key="5">
    <source>
        <dbReference type="ARBA" id="ARBA00023016"/>
    </source>
</evidence>
<evidence type="ECO:0000256" key="4">
    <source>
        <dbReference type="ARBA" id="ARBA00023015"/>
    </source>
</evidence>
<keyword evidence="3" id="KW-0597">Phosphoprotein</keyword>
<keyword evidence="5" id="KW-0346">Stress response</keyword>
<keyword evidence="13" id="KW-1185">Reference proteome</keyword>
<keyword evidence="10" id="KW-0175">Coiled coil</keyword>
<keyword evidence="4" id="KW-0805">Transcription regulation</keyword>
<dbReference type="PROSITE" id="PS00434">
    <property type="entry name" value="HSF_DOMAIN"/>
    <property type="match status" value="1"/>
</dbReference>
<dbReference type="InterPro" id="IPR036390">
    <property type="entry name" value="WH_DNA-bd_sf"/>
</dbReference>
<evidence type="ECO:0000256" key="9">
    <source>
        <dbReference type="RuleBase" id="RU004020"/>
    </source>
</evidence>
<feature type="coiled-coil region" evidence="10">
    <location>
        <begin position="160"/>
        <end position="194"/>
    </location>
</feature>
<evidence type="ECO:0000256" key="1">
    <source>
        <dbReference type="ARBA" id="ARBA00004123"/>
    </source>
</evidence>
<keyword evidence="7" id="KW-0804">Transcription</keyword>
<dbReference type="GO" id="GO:0003700">
    <property type="term" value="F:DNA-binding transcription factor activity"/>
    <property type="evidence" value="ECO:0007669"/>
    <property type="project" value="InterPro"/>
</dbReference>
<dbReference type="SMART" id="SM00415">
    <property type="entry name" value="HSF"/>
    <property type="match status" value="1"/>
</dbReference>
<evidence type="ECO:0000313" key="13">
    <source>
        <dbReference type="Proteomes" id="UP001179952"/>
    </source>
</evidence>
<comment type="caution">
    <text evidence="12">The sequence shown here is derived from an EMBL/GenBank/DDBJ whole genome shotgun (WGS) entry which is preliminary data.</text>
</comment>
<evidence type="ECO:0000313" key="12">
    <source>
        <dbReference type="EMBL" id="KAK1264909.1"/>
    </source>
</evidence>
<sequence length="352" mass="39633">MEGGEEVVVMVKEEEEEEEVEIGVAAPAPQPMSGLNESGPPPFLTKTYEMVEDPATDAVVSWSLARNSFIVWDSYRFSTTLLPRYFKHSNFSSFIRQLNTYGFRKVDADRWEFANEGFLGGQKHLLKNIKRRRHASHHAQQQQGLPMCVEVGQFGLEGEVEKLRRDRGILMLELVKLRQQQQTSRTQLVEIEERLQGTERMQRQMMVFLARALKSPTFVQQLIQQGKLRRELGSPGKKRRLPATPSLDNLVEQATLTPEEASIETEMEKLLSVMDNSDDAGSSSQGVKDLSSVGDMAWEELLGRDQSEIAIEVEDLDSIPSDWGDDVQILVEQMGYLGSSRRGSGGVLFPSA</sequence>
<gene>
    <name evidence="12" type="ORF">QJS04_geneDACA017874</name>
</gene>
<proteinExistence type="inferred from homology"/>
<evidence type="ECO:0000256" key="2">
    <source>
        <dbReference type="ARBA" id="ARBA00011233"/>
    </source>
</evidence>
<feature type="domain" description="HSF-type DNA-binding" evidence="11">
    <location>
        <begin position="82"/>
        <end position="106"/>
    </location>
</feature>
<reference evidence="12" key="1">
    <citation type="journal article" date="2023" name="Nat. Commun.">
        <title>Diploid and tetraploid genomes of Acorus and the evolution of monocots.</title>
        <authorList>
            <person name="Ma L."/>
            <person name="Liu K.W."/>
            <person name="Li Z."/>
            <person name="Hsiao Y.Y."/>
            <person name="Qi Y."/>
            <person name="Fu T."/>
            <person name="Tang G.D."/>
            <person name="Zhang D."/>
            <person name="Sun W.H."/>
            <person name="Liu D.K."/>
            <person name="Li Y."/>
            <person name="Chen G.Z."/>
            <person name="Liu X.D."/>
            <person name="Liao X.Y."/>
            <person name="Jiang Y.T."/>
            <person name="Yu X."/>
            <person name="Hao Y."/>
            <person name="Huang J."/>
            <person name="Zhao X.W."/>
            <person name="Ke S."/>
            <person name="Chen Y.Y."/>
            <person name="Wu W.L."/>
            <person name="Hsu J.L."/>
            <person name="Lin Y.F."/>
            <person name="Huang M.D."/>
            <person name="Li C.Y."/>
            <person name="Huang L."/>
            <person name="Wang Z.W."/>
            <person name="Zhao X."/>
            <person name="Zhong W.Y."/>
            <person name="Peng D.H."/>
            <person name="Ahmad S."/>
            <person name="Lan S."/>
            <person name="Zhang J.S."/>
            <person name="Tsai W.C."/>
            <person name="Van de Peer Y."/>
            <person name="Liu Z.J."/>
        </authorList>
    </citation>
    <scope>NUCLEOTIDE SEQUENCE</scope>
    <source>
        <strain evidence="12">SCP</strain>
    </source>
</reference>
<dbReference type="PRINTS" id="PR00056">
    <property type="entry name" value="HSFDOMAIN"/>
</dbReference>
<dbReference type="GO" id="GO:0000978">
    <property type="term" value="F:RNA polymerase II cis-regulatory region sequence-specific DNA binding"/>
    <property type="evidence" value="ECO:0007669"/>
    <property type="project" value="TreeGrafter"/>
</dbReference>
<evidence type="ECO:0000256" key="3">
    <source>
        <dbReference type="ARBA" id="ARBA00022553"/>
    </source>
</evidence>
<evidence type="ECO:0000256" key="8">
    <source>
        <dbReference type="ARBA" id="ARBA00023242"/>
    </source>
</evidence>
<dbReference type="GO" id="GO:0005634">
    <property type="term" value="C:nucleus"/>
    <property type="evidence" value="ECO:0007669"/>
    <property type="project" value="UniProtKB-SubCell"/>
</dbReference>
<dbReference type="SUPFAM" id="SSF46785">
    <property type="entry name" value="Winged helix' DNA-binding domain"/>
    <property type="match status" value="1"/>
</dbReference>
<keyword evidence="8" id="KW-0539">Nucleus</keyword>
<dbReference type="Pfam" id="PF00447">
    <property type="entry name" value="HSF_DNA-bind"/>
    <property type="match status" value="1"/>
</dbReference>
<protein>
    <submittedName>
        <fullName evidence="12">Heat stress transcription factor A-2b</fullName>
    </submittedName>
</protein>
<keyword evidence="6" id="KW-0238">DNA-binding</keyword>
<reference evidence="12" key="2">
    <citation type="submission" date="2023-06" db="EMBL/GenBank/DDBJ databases">
        <authorList>
            <person name="Ma L."/>
            <person name="Liu K.-W."/>
            <person name="Li Z."/>
            <person name="Hsiao Y.-Y."/>
            <person name="Qi Y."/>
            <person name="Fu T."/>
            <person name="Tang G."/>
            <person name="Zhang D."/>
            <person name="Sun W.-H."/>
            <person name="Liu D.-K."/>
            <person name="Li Y."/>
            <person name="Chen G.-Z."/>
            <person name="Liu X.-D."/>
            <person name="Liao X.-Y."/>
            <person name="Jiang Y.-T."/>
            <person name="Yu X."/>
            <person name="Hao Y."/>
            <person name="Huang J."/>
            <person name="Zhao X.-W."/>
            <person name="Ke S."/>
            <person name="Chen Y.-Y."/>
            <person name="Wu W.-L."/>
            <person name="Hsu J.-L."/>
            <person name="Lin Y.-F."/>
            <person name="Huang M.-D."/>
            <person name="Li C.-Y."/>
            <person name="Huang L."/>
            <person name="Wang Z.-W."/>
            <person name="Zhao X."/>
            <person name="Zhong W.-Y."/>
            <person name="Peng D.-H."/>
            <person name="Ahmad S."/>
            <person name="Lan S."/>
            <person name="Zhang J.-S."/>
            <person name="Tsai W.-C."/>
            <person name="Van De Peer Y."/>
            <person name="Liu Z.-J."/>
        </authorList>
    </citation>
    <scope>NUCLEOTIDE SEQUENCE</scope>
    <source>
        <strain evidence="12">SCP</strain>
        <tissue evidence="12">Leaves</tissue>
    </source>
</reference>
<dbReference type="PANTHER" id="PTHR10015">
    <property type="entry name" value="HEAT SHOCK TRANSCRIPTION FACTOR"/>
    <property type="match status" value="1"/>
</dbReference>
<dbReference type="EMBL" id="JAUJYN010000008">
    <property type="protein sequence ID" value="KAK1264909.1"/>
    <property type="molecule type" value="Genomic_DNA"/>
</dbReference>
<accession>A0AAV9ALA0</accession>
<comment type="subcellular location">
    <subcellularLocation>
        <location evidence="1">Nucleus</location>
    </subcellularLocation>
</comment>
<dbReference type="InterPro" id="IPR000232">
    <property type="entry name" value="HSF_DNA-bd"/>
</dbReference>
<evidence type="ECO:0000256" key="6">
    <source>
        <dbReference type="ARBA" id="ARBA00023125"/>
    </source>
</evidence>
<evidence type="ECO:0000256" key="7">
    <source>
        <dbReference type="ARBA" id="ARBA00023163"/>
    </source>
</evidence>
<dbReference type="Gene3D" id="1.10.10.10">
    <property type="entry name" value="Winged helix-like DNA-binding domain superfamily/Winged helix DNA-binding domain"/>
    <property type="match status" value="1"/>
</dbReference>
<comment type="similarity">
    <text evidence="9">Belongs to the HSF family.</text>
</comment>
<organism evidence="12 13">
    <name type="scientific">Acorus gramineus</name>
    <name type="common">Dwarf sweet flag</name>
    <dbReference type="NCBI Taxonomy" id="55184"/>
    <lineage>
        <taxon>Eukaryota</taxon>
        <taxon>Viridiplantae</taxon>
        <taxon>Streptophyta</taxon>
        <taxon>Embryophyta</taxon>
        <taxon>Tracheophyta</taxon>
        <taxon>Spermatophyta</taxon>
        <taxon>Magnoliopsida</taxon>
        <taxon>Liliopsida</taxon>
        <taxon>Acoraceae</taxon>
        <taxon>Acorus</taxon>
    </lineage>
</organism>
<evidence type="ECO:0000259" key="11">
    <source>
        <dbReference type="PROSITE" id="PS00434"/>
    </source>
</evidence>